<feature type="chain" id="PRO_5023275819" description="Arginine biosynthesis bifunctional protein ArgJ alpha chain" evidence="8">
    <location>
        <begin position="1"/>
        <end position="175"/>
    </location>
</feature>
<keyword evidence="6 8" id="KW-0068">Autocatalytic cleavage</keyword>
<evidence type="ECO:0000256" key="3">
    <source>
        <dbReference type="ARBA" id="ARBA00011475"/>
    </source>
</evidence>
<dbReference type="GO" id="GO:0005737">
    <property type="term" value="C:cytoplasm"/>
    <property type="evidence" value="ECO:0007669"/>
    <property type="project" value="UniProtKB-SubCell"/>
</dbReference>
<dbReference type="EC" id="2.3.1.1" evidence="8"/>
<dbReference type="GO" id="GO:0004358">
    <property type="term" value="F:L-glutamate N-acetyltransferase activity, acting on acetyl-L-ornithine as donor"/>
    <property type="evidence" value="ECO:0007669"/>
    <property type="project" value="UniProtKB-UniRule"/>
</dbReference>
<keyword evidence="7 8" id="KW-0012">Acyltransferase</keyword>
<evidence type="ECO:0000256" key="1">
    <source>
        <dbReference type="ARBA" id="ARBA00004496"/>
    </source>
</evidence>
<dbReference type="CDD" id="cd02152">
    <property type="entry name" value="OAT"/>
    <property type="match status" value="1"/>
</dbReference>
<feature type="site" description="Involved in the stabilization of negative charge on the oxyanion by the formation of the oxyanion hole" evidence="8">
    <location>
        <position position="110"/>
    </location>
</feature>
<comment type="pathway">
    <text evidence="8">Amino-acid biosynthesis; L-arginine biosynthesis; L-ornithine and N-acetyl-L-glutamate from L-glutamate and N(2)-acetyl-L-ornithine (cyclic): step 1/1.</text>
</comment>
<dbReference type="GO" id="GO:0004042">
    <property type="term" value="F:L-glutamate N-acetyltransferase activity"/>
    <property type="evidence" value="ECO:0007669"/>
    <property type="project" value="UniProtKB-UniRule"/>
</dbReference>
<sequence>MAVRLPRGFRAGATRAGIKPSGRPDLSLLVSGLPAVWAYVATQNRAAAPSIHRGRALYASGKPLRAVVVNAGNANCATGERGYEDDRRMAELAALRLGLAPEEVLTASTGVIGVPLPVEKVEKGLPQIDLGPFADAFAEAILTTDTRPKVAEAGVAGARIVGLAKGSGMIHPNMATMLAFLVTDALVPQEALRAGWRRVVERTFNQVTVDGDTSTNDLALLMANGAYGEVPLGAFFEGVEAVAQELARMIARDGEGATKLMTVRVVGAGTEEEARRAARAIAGSALWKSALYGNDPNWGRILAALGNSGARFDPLRVRIVLQGIPLYEGGVLPFDREEAGRAMRAEEVVVLVDLREGQGAGEAYGCDLTEDYVRINALYTT</sequence>
<comment type="subcellular location">
    <subcellularLocation>
        <location evidence="1 8">Cytoplasm</location>
    </subcellularLocation>
</comment>
<dbReference type="EC" id="2.3.1.35" evidence="8"/>
<dbReference type="EMBL" id="CP014141">
    <property type="protein sequence ID" value="AMA75496.1"/>
    <property type="molecule type" value="Genomic_DNA"/>
</dbReference>
<dbReference type="InterPro" id="IPR042195">
    <property type="entry name" value="ArgJ_beta_C"/>
</dbReference>
<evidence type="ECO:0000256" key="8">
    <source>
        <dbReference type="HAMAP-Rule" id="MF_01106"/>
    </source>
</evidence>
<evidence type="ECO:0000256" key="7">
    <source>
        <dbReference type="ARBA" id="ARBA00023315"/>
    </source>
</evidence>
<dbReference type="GO" id="GO:0006526">
    <property type="term" value="P:L-arginine biosynthetic process"/>
    <property type="evidence" value="ECO:0007669"/>
    <property type="project" value="UniProtKB-UniRule"/>
</dbReference>
<feature type="active site" description="Nucleophile" evidence="8">
    <location>
        <position position="176"/>
    </location>
</feature>
<feature type="binding site" evidence="8">
    <location>
        <position position="255"/>
    </location>
    <ligand>
        <name>substrate</name>
    </ligand>
</feature>
<feature type="site" description="Cleavage; by autolysis" evidence="8">
    <location>
        <begin position="175"/>
        <end position="176"/>
    </location>
</feature>
<feature type="binding site" evidence="8">
    <location>
        <position position="165"/>
    </location>
    <ligand>
        <name>substrate</name>
    </ligand>
</feature>
<dbReference type="RefSeq" id="WP_060384360.1">
    <property type="nucleotide sequence ID" value="NZ_CP014141.1"/>
</dbReference>
<feature type="binding site" evidence="8">
    <location>
        <position position="143"/>
    </location>
    <ligand>
        <name>substrate</name>
    </ligand>
</feature>
<gene>
    <name evidence="8" type="primary">argJ</name>
    <name evidence="9" type="ORF">AV541_04765</name>
</gene>
<comment type="function">
    <text evidence="8">Catalyzes two activities which are involved in the cyclic version of arginine biosynthesis: the synthesis of N-acetylglutamate from glutamate and acetyl-CoA as the acetyl donor, and of ornithine by transacetylation between N(2)-acetylornithine and glutamate.</text>
</comment>
<dbReference type="KEGG" id="tpar:AV541_04765"/>
<evidence type="ECO:0000313" key="9">
    <source>
        <dbReference type="EMBL" id="AMA75496.1"/>
    </source>
</evidence>
<name>A0A0X8D975_9DEIN</name>
<accession>A0A0X8D975</accession>
<comment type="catalytic activity">
    <reaction evidence="8">
        <text>L-glutamate + acetyl-CoA = N-acetyl-L-glutamate + CoA + H(+)</text>
        <dbReference type="Rhea" id="RHEA:24292"/>
        <dbReference type="ChEBI" id="CHEBI:15378"/>
        <dbReference type="ChEBI" id="CHEBI:29985"/>
        <dbReference type="ChEBI" id="CHEBI:44337"/>
        <dbReference type="ChEBI" id="CHEBI:57287"/>
        <dbReference type="ChEBI" id="CHEBI:57288"/>
        <dbReference type="EC" id="2.3.1.1"/>
    </reaction>
</comment>
<keyword evidence="4 8" id="KW-0963">Cytoplasm</keyword>
<comment type="catalytic activity">
    <reaction evidence="8">
        <text>N(2)-acetyl-L-ornithine + L-glutamate = N-acetyl-L-glutamate + L-ornithine</text>
        <dbReference type="Rhea" id="RHEA:15349"/>
        <dbReference type="ChEBI" id="CHEBI:29985"/>
        <dbReference type="ChEBI" id="CHEBI:44337"/>
        <dbReference type="ChEBI" id="CHEBI:46911"/>
        <dbReference type="ChEBI" id="CHEBI:57805"/>
        <dbReference type="EC" id="2.3.1.35"/>
    </reaction>
</comment>
<dbReference type="SUPFAM" id="SSF56266">
    <property type="entry name" value="DmpA/ArgJ-like"/>
    <property type="match status" value="1"/>
</dbReference>
<keyword evidence="8" id="KW-0028">Amino-acid biosynthesis</keyword>
<dbReference type="InterPro" id="IPR002813">
    <property type="entry name" value="Arg_biosynth_ArgJ"/>
</dbReference>
<dbReference type="PANTHER" id="PTHR23100:SF0">
    <property type="entry name" value="ARGININE BIOSYNTHESIS BIFUNCTIONAL PROTEIN ARGJ, MITOCHONDRIAL"/>
    <property type="match status" value="1"/>
</dbReference>
<evidence type="ECO:0000256" key="6">
    <source>
        <dbReference type="ARBA" id="ARBA00022813"/>
    </source>
</evidence>
<feature type="chain" id="PRO_5023275818" description="Arginine biosynthesis bifunctional protein ArgJ beta chain" evidence="8">
    <location>
        <begin position="176"/>
        <end position="381"/>
    </location>
</feature>
<evidence type="ECO:0000256" key="2">
    <source>
        <dbReference type="ARBA" id="ARBA00006774"/>
    </source>
</evidence>
<dbReference type="FunFam" id="3.10.20.340:FF:000003">
    <property type="entry name" value="Arginine biosynthesis bifunctional protein ArgJ"/>
    <property type="match status" value="1"/>
</dbReference>
<dbReference type="GO" id="GO:0006592">
    <property type="term" value="P:ornithine biosynthetic process"/>
    <property type="evidence" value="ECO:0007669"/>
    <property type="project" value="TreeGrafter"/>
</dbReference>
<keyword evidence="8" id="KW-0055">Arginine biosynthesis</keyword>
<comment type="similarity">
    <text evidence="2 8">Belongs to the ArgJ family.</text>
</comment>
<keyword evidence="5 8" id="KW-0808">Transferase</keyword>
<evidence type="ECO:0000313" key="10">
    <source>
        <dbReference type="Proteomes" id="UP000061630"/>
    </source>
</evidence>
<dbReference type="Gene3D" id="3.60.70.12">
    <property type="entry name" value="L-amino peptidase D-ALA esterase/amidase"/>
    <property type="match status" value="1"/>
</dbReference>
<evidence type="ECO:0000256" key="5">
    <source>
        <dbReference type="ARBA" id="ARBA00022679"/>
    </source>
</evidence>
<dbReference type="InterPro" id="IPR016117">
    <property type="entry name" value="ArgJ-like_dom_sf"/>
</dbReference>
<feature type="binding site" evidence="8">
    <location>
        <position position="381"/>
    </location>
    <ligand>
        <name>substrate</name>
    </ligand>
</feature>
<dbReference type="NCBIfam" id="NF003802">
    <property type="entry name" value="PRK05388.1"/>
    <property type="match status" value="1"/>
</dbReference>
<comment type="subunit">
    <text evidence="3 8">Heterotetramer of two alpha and two beta chains.</text>
</comment>
<keyword evidence="8" id="KW-0511">Multifunctional enzyme</keyword>
<reference evidence="9 10" key="1">
    <citation type="submission" date="2016-01" db="EMBL/GenBank/DDBJ databases">
        <title>Genome sequence of Thermus parvatiensis, a thermophile isolated from a hot water spring.</title>
        <authorList>
            <person name="Tripathi C."/>
            <person name="Lal R."/>
        </authorList>
    </citation>
    <scope>NUCLEOTIDE SEQUENCE [LARGE SCALE GENOMIC DNA]</scope>
    <source>
        <strain evidence="9 10">RL</strain>
    </source>
</reference>
<feature type="binding site" evidence="8">
    <location>
        <position position="176"/>
    </location>
    <ligand>
        <name>substrate</name>
    </ligand>
</feature>
<dbReference type="PANTHER" id="PTHR23100">
    <property type="entry name" value="ARGININE BIOSYNTHESIS BIFUNCTIONAL PROTEIN ARGJ"/>
    <property type="match status" value="1"/>
</dbReference>
<dbReference type="UniPathway" id="UPA00068">
    <property type="reaction ID" value="UER00106"/>
</dbReference>
<organism evidence="9 10">
    <name type="scientific">Thermus parvatiensis</name>
    <dbReference type="NCBI Taxonomy" id="456163"/>
    <lineage>
        <taxon>Bacteria</taxon>
        <taxon>Thermotogati</taxon>
        <taxon>Deinococcota</taxon>
        <taxon>Deinococci</taxon>
        <taxon>Thermales</taxon>
        <taxon>Thermaceae</taxon>
        <taxon>Thermus</taxon>
    </lineage>
</organism>
<evidence type="ECO:0000256" key="4">
    <source>
        <dbReference type="ARBA" id="ARBA00022490"/>
    </source>
</evidence>
<dbReference type="Gene3D" id="3.10.20.340">
    <property type="entry name" value="ArgJ beta chain, C-terminal domain"/>
    <property type="match status" value="1"/>
</dbReference>
<comment type="pathway">
    <text evidence="8">Amino-acid biosynthesis; L-arginine biosynthesis; N(2)-acetyl-L-ornithine from L-glutamate: step 1/4.</text>
</comment>
<protein>
    <recommendedName>
        <fullName evidence="8">Arginine biosynthesis bifunctional protein ArgJ</fullName>
    </recommendedName>
    <domain>
        <recommendedName>
            <fullName evidence="8">Glutamate N-acetyltransferase</fullName>
            <ecNumber evidence="8">2.3.1.35</ecNumber>
        </recommendedName>
        <alternativeName>
            <fullName evidence="8">Ornithine acetyltransferase</fullName>
            <shortName evidence="8">OATase</shortName>
        </alternativeName>
        <alternativeName>
            <fullName evidence="8">Ornithine transacetylase</fullName>
        </alternativeName>
    </domain>
    <domain>
        <recommendedName>
            <fullName evidence="8">Amino-acid acetyltransferase</fullName>
            <ecNumber evidence="8">2.3.1.1</ecNumber>
        </recommendedName>
        <alternativeName>
            <fullName evidence="8">N-acetylglutamate synthase</fullName>
            <shortName evidence="8">AGSase</shortName>
        </alternativeName>
    </domain>
    <component>
        <recommendedName>
            <fullName evidence="8">Arginine biosynthesis bifunctional protein ArgJ alpha chain</fullName>
        </recommendedName>
    </component>
    <component>
        <recommendedName>
            <fullName evidence="8">Arginine biosynthesis bifunctional protein ArgJ beta chain</fullName>
        </recommendedName>
    </component>
</protein>
<dbReference type="HAMAP" id="MF_01106">
    <property type="entry name" value="ArgJ"/>
    <property type="match status" value="1"/>
</dbReference>
<dbReference type="NCBIfam" id="TIGR00120">
    <property type="entry name" value="ArgJ"/>
    <property type="match status" value="1"/>
</dbReference>
<feature type="site" description="Involved in the stabilization of negative charge on the oxyanion by the formation of the oxyanion hole" evidence="8">
    <location>
        <position position="109"/>
    </location>
</feature>
<dbReference type="Pfam" id="PF01960">
    <property type="entry name" value="ArgJ"/>
    <property type="match status" value="1"/>
</dbReference>
<dbReference type="Proteomes" id="UP000061630">
    <property type="component" value="Chromosome"/>
</dbReference>
<feature type="binding site" evidence="8">
    <location>
        <position position="376"/>
    </location>
    <ligand>
        <name>substrate</name>
    </ligand>
</feature>
<proteinExistence type="inferred from homology"/>
<dbReference type="AlphaFoldDB" id="A0A0X8D975"/>